<dbReference type="STRING" id="1116472.MGMO_57c00370"/>
<dbReference type="Pfam" id="PF13489">
    <property type="entry name" value="Methyltransf_23"/>
    <property type="match status" value="1"/>
</dbReference>
<sequence>MVSKYKRCSSLEEAAGLLADLVKEQDGGDENYFNSQLRRYLYSIRRINQLCPTPCRVLDIGSHYLHQSTLLSLLGYDVYGLDVPLFTKAPFIQERSRLMNIQNISSGSHQLGDFLGGQDNSFNLVVCTEMLEHITFNPVVFWRRVWELLSTGGILYVTTPNVFRIRALVKNLIRFATFEGVGIPIDEILTVITYGHHWKEYSSREIRKYFKRLSPDFSVEIQTYPDADSDKNLLSKALEIVPAFRTNIEVIIRLRDKTTFLVPPALPMESKSLGHD</sequence>
<organism evidence="1 2">
    <name type="scientific">Methyloglobulus morosus KoM1</name>
    <dbReference type="NCBI Taxonomy" id="1116472"/>
    <lineage>
        <taxon>Bacteria</taxon>
        <taxon>Pseudomonadati</taxon>
        <taxon>Pseudomonadota</taxon>
        <taxon>Gammaproteobacteria</taxon>
        <taxon>Methylococcales</taxon>
        <taxon>Methylococcaceae</taxon>
        <taxon>Methyloglobulus</taxon>
    </lineage>
</organism>
<dbReference type="Gene3D" id="3.40.50.150">
    <property type="entry name" value="Vaccinia Virus protein VP39"/>
    <property type="match status" value="1"/>
</dbReference>
<comment type="caution">
    <text evidence="1">The sequence shown here is derived from an EMBL/GenBank/DDBJ whole genome shotgun (WGS) entry which is preliminary data.</text>
</comment>
<dbReference type="CDD" id="cd02440">
    <property type="entry name" value="AdoMet_MTases"/>
    <property type="match status" value="1"/>
</dbReference>
<dbReference type="AlphaFoldDB" id="V5C1U5"/>
<dbReference type="SUPFAM" id="SSF53335">
    <property type="entry name" value="S-adenosyl-L-methionine-dependent methyltransferases"/>
    <property type="match status" value="1"/>
</dbReference>
<protein>
    <submittedName>
        <fullName evidence="1">Uncharacterized protein</fullName>
    </submittedName>
</protein>
<gene>
    <name evidence="1" type="ORF">MGMO_57c00370</name>
</gene>
<name>V5C1U5_9GAMM</name>
<evidence type="ECO:0000313" key="1">
    <source>
        <dbReference type="EMBL" id="ESS72457.1"/>
    </source>
</evidence>
<proteinExistence type="predicted"/>
<dbReference type="EMBL" id="AYLO01000055">
    <property type="protein sequence ID" value="ESS72457.1"/>
    <property type="molecule type" value="Genomic_DNA"/>
</dbReference>
<evidence type="ECO:0000313" key="2">
    <source>
        <dbReference type="Proteomes" id="UP000017842"/>
    </source>
</evidence>
<reference evidence="1 2" key="1">
    <citation type="journal article" date="2013" name="Genome Announc.">
        <title>Draft Genome Sequence of the Methanotrophic Gammaproteobacterium Methyloglobulus morosus DSM 22980 Strain KoM1.</title>
        <authorList>
            <person name="Poehlein A."/>
            <person name="Deutzmann J.S."/>
            <person name="Daniel R."/>
            <person name="Simeonova D.D."/>
        </authorList>
    </citation>
    <scope>NUCLEOTIDE SEQUENCE [LARGE SCALE GENOMIC DNA]</scope>
    <source>
        <strain evidence="1 2">KoM1</strain>
    </source>
</reference>
<dbReference type="InterPro" id="IPR029063">
    <property type="entry name" value="SAM-dependent_MTases_sf"/>
</dbReference>
<keyword evidence="2" id="KW-1185">Reference proteome</keyword>
<accession>V5C1U5</accession>
<dbReference type="Proteomes" id="UP000017842">
    <property type="component" value="Unassembled WGS sequence"/>
</dbReference>
<dbReference type="eggNOG" id="COG2227">
    <property type="taxonomic scope" value="Bacteria"/>
</dbReference>